<sequence length="438" mass="46422">MTTVLDDVHALDGISRRLADRDRRFVARPTTRIPLAVRSGEGAHLIDEDGRRVLDLTSGWNVANAGWNHPRIVAAVVEQAKELAFAPPWCTHDARSRVAERLSGMLSTASGVDGEFKALSGATGSEAVEAALKVARRATGRQATVGFTEAYHGGTLGALQAGGVPQVQGVDVPTSQFHRHAPIPDMLRANGRDYAALVREALLSGPPPAAILLEPAFTNPGVIHGDREFYQAVQAAAREAGALLIIDEVGTGFGRMGHTFGFEHWGLQPDIVVVAKALTSGAVPMAGALMRSELADAVSGPGFSSTFGWVPLACAAATASLDVLEDEQLALRARHLGELALERLRPLVDAHSSIAAVRGIGLELGIEFTDESGDPLPRPPMETLTRRLLQRGIFAEPSAYTSTLLLMPPLVIDEAEWLGALDTIAEQIGEMAEAGEFA</sequence>
<dbReference type="InterPro" id="IPR015422">
    <property type="entry name" value="PyrdxlP-dep_Trfase_small"/>
</dbReference>
<organism evidence="6 7">
    <name type="scientific">Ruicaihuangia caeni</name>
    <dbReference type="NCBI Taxonomy" id="3042517"/>
    <lineage>
        <taxon>Bacteria</taxon>
        <taxon>Bacillati</taxon>
        <taxon>Actinomycetota</taxon>
        <taxon>Actinomycetes</taxon>
        <taxon>Micrococcales</taxon>
        <taxon>Microbacteriaceae</taxon>
        <taxon>Ruicaihuangia</taxon>
    </lineage>
</organism>
<reference evidence="6 7" key="1">
    <citation type="submission" date="2023-04" db="EMBL/GenBank/DDBJ databases">
        <title>Klugiella caeni sp. nov. isolated from the sludge of biochemical tank.</title>
        <authorList>
            <person name="Geng K."/>
        </authorList>
    </citation>
    <scope>NUCLEOTIDE SEQUENCE [LARGE SCALE GENOMIC DNA]</scope>
    <source>
        <strain evidence="6 7">YN-L-19</strain>
    </source>
</reference>
<dbReference type="GO" id="GO:0030170">
    <property type="term" value="F:pyridoxal phosphate binding"/>
    <property type="evidence" value="ECO:0007669"/>
    <property type="project" value="InterPro"/>
</dbReference>
<dbReference type="InterPro" id="IPR049704">
    <property type="entry name" value="Aminotrans_3_PPA_site"/>
</dbReference>
<keyword evidence="3" id="KW-0808">Transferase</keyword>
<dbReference type="InterPro" id="IPR050103">
    <property type="entry name" value="Class-III_PLP-dep_AT"/>
</dbReference>
<dbReference type="Pfam" id="PF00202">
    <property type="entry name" value="Aminotran_3"/>
    <property type="match status" value="1"/>
</dbReference>
<proteinExistence type="inferred from homology"/>
<dbReference type="PIRSF" id="PIRSF000521">
    <property type="entry name" value="Transaminase_4ab_Lys_Orn"/>
    <property type="match status" value="1"/>
</dbReference>
<comment type="cofactor">
    <cofactor evidence="1">
        <name>pyridoxal 5'-phosphate</name>
        <dbReference type="ChEBI" id="CHEBI:597326"/>
    </cofactor>
</comment>
<dbReference type="GO" id="GO:0042802">
    <property type="term" value="F:identical protein binding"/>
    <property type="evidence" value="ECO:0007669"/>
    <property type="project" value="TreeGrafter"/>
</dbReference>
<comment type="similarity">
    <text evidence="5">Belongs to the class-III pyridoxal-phosphate-dependent aminotransferase family.</text>
</comment>
<dbReference type="Gene3D" id="3.90.1150.10">
    <property type="entry name" value="Aspartate Aminotransferase, domain 1"/>
    <property type="match status" value="1"/>
</dbReference>
<evidence type="ECO:0000313" key="6">
    <source>
        <dbReference type="EMBL" id="MDI2098666.1"/>
    </source>
</evidence>
<dbReference type="PROSITE" id="PS00600">
    <property type="entry name" value="AA_TRANSFER_CLASS_3"/>
    <property type="match status" value="1"/>
</dbReference>
<comment type="caution">
    <text evidence="6">The sequence shown here is derived from an EMBL/GenBank/DDBJ whole genome shotgun (WGS) entry which is preliminary data.</text>
</comment>
<dbReference type="InterPro" id="IPR005814">
    <property type="entry name" value="Aminotrans_3"/>
</dbReference>
<dbReference type="InterPro" id="IPR015424">
    <property type="entry name" value="PyrdxlP-dep_Trfase"/>
</dbReference>
<dbReference type="SUPFAM" id="SSF53383">
    <property type="entry name" value="PLP-dependent transferases"/>
    <property type="match status" value="1"/>
</dbReference>
<evidence type="ECO:0000256" key="4">
    <source>
        <dbReference type="ARBA" id="ARBA00022898"/>
    </source>
</evidence>
<evidence type="ECO:0000256" key="5">
    <source>
        <dbReference type="RuleBase" id="RU003560"/>
    </source>
</evidence>
<dbReference type="RefSeq" id="WP_281488445.1">
    <property type="nucleotide sequence ID" value="NZ_JASATX010000002.1"/>
</dbReference>
<evidence type="ECO:0000256" key="3">
    <source>
        <dbReference type="ARBA" id="ARBA00022679"/>
    </source>
</evidence>
<gene>
    <name evidence="6" type="ORF">QF206_06770</name>
</gene>
<dbReference type="PANTHER" id="PTHR11986:SF79">
    <property type="entry name" value="ACETYLORNITHINE AMINOTRANSFERASE, MITOCHONDRIAL"/>
    <property type="match status" value="1"/>
</dbReference>
<evidence type="ECO:0000256" key="1">
    <source>
        <dbReference type="ARBA" id="ARBA00001933"/>
    </source>
</evidence>
<evidence type="ECO:0000313" key="7">
    <source>
        <dbReference type="Proteomes" id="UP001321506"/>
    </source>
</evidence>
<dbReference type="EMBL" id="JASATX010000002">
    <property type="protein sequence ID" value="MDI2098666.1"/>
    <property type="molecule type" value="Genomic_DNA"/>
</dbReference>
<keyword evidence="4 5" id="KW-0663">Pyridoxal phosphate</keyword>
<evidence type="ECO:0000256" key="2">
    <source>
        <dbReference type="ARBA" id="ARBA00022576"/>
    </source>
</evidence>
<accession>A0AAW6T7I8</accession>
<keyword evidence="7" id="KW-1185">Reference proteome</keyword>
<protein>
    <submittedName>
        <fullName evidence="6">Aspartate aminotransferase family protein</fullName>
    </submittedName>
</protein>
<name>A0AAW6T7I8_9MICO</name>
<dbReference type="Gene3D" id="3.40.640.10">
    <property type="entry name" value="Type I PLP-dependent aspartate aminotransferase-like (Major domain)"/>
    <property type="match status" value="1"/>
</dbReference>
<dbReference type="GO" id="GO:0008483">
    <property type="term" value="F:transaminase activity"/>
    <property type="evidence" value="ECO:0007669"/>
    <property type="project" value="UniProtKB-KW"/>
</dbReference>
<dbReference type="Proteomes" id="UP001321506">
    <property type="component" value="Unassembled WGS sequence"/>
</dbReference>
<dbReference type="AlphaFoldDB" id="A0AAW6T7I8"/>
<dbReference type="InterPro" id="IPR015421">
    <property type="entry name" value="PyrdxlP-dep_Trfase_major"/>
</dbReference>
<dbReference type="PANTHER" id="PTHR11986">
    <property type="entry name" value="AMINOTRANSFERASE CLASS III"/>
    <property type="match status" value="1"/>
</dbReference>
<dbReference type="CDD" id="cd00610">
    <property type="entry name" value="OAT_like"/>
    <property type="match status" value="1"/>
</dbReference>
<keyword evidence="2 6" id="KW-0032">Aminotransferase</keyword>